<reference evidence="2" key="1">
    <citation type="submission" date="2022-04" db="EMBL/GenBank/DDBJ databases">
        <authorList>
            <person name="Seo M.-J."/>
        </authorList>
    </citation>
    <scope>NUCLEOTIDE SEQUENCE</scope>
    <source>
        <strain evidence="2">MBLB2552</strain>
    </source>
</reference>
<dbReference type="EMBL" id="JALPRK010000012">
    <property type="protein sequence ID" value="MCK8488266.1"/>
    <property type="molecule type" value="Genomic_DNA"/>
</dbReference>
<gene>
    <name evidence="2" type="ORF">M0651_13895</name>
</gene>
<keyword evidence="1" id="KW-0812">Transmembrane</keyword>
<organism evidence="2 3">
    <name type="scientific">Paenibacillus mellifer</name>
    <dbReference type="NCBI Taxonomy" id="2937794"/>
    <lineage>
        <taxon>Bacteria</taxon>
        <taxon>Bacillati</taxon>
        <taxon>Bacillota</taxon>
        <taxon>Bacilli</taxon>
        <taxon>Bacillales</taxon>
        <taxon>Paenibacillaceae</taxon>
        <taxon>Paenibacillus</taxon>
    </lineage>
</organism>
<comment type="caution">
    <text evidence="2">The sequence shown here is derived from an EMBL/GenBank/DDBJ whole genome shotgun (WGS) entry which is preliminary data.</text>
</comment>
<evidence type="ECO:0000313" key="2">
    <source>
        <dbReference type="EMBL" id="MCK8488266.1"/>
    </source>
</evidence>
<sequence>MSFYENLALHNFTWIGWLLMNRWLDKLENPIFKVLIIIMLGLGTGFLLNHDWNRAIESITIGFMMFLIYRSGRKVDGFIKDDEN</sequence>
<keyword evidence="3" id="KW-1185">Reference proteome</keyword>
<evidence type="ECO:0000313" key="3">
    <source>
        <dbReference type="Proteomes" id="UP001139534"/>
    </source>
</evidence>
<evidence type="ECO:0000256" key="1">
    <source>
        <dbReference type="SAM" id="Phobius"/>
    </source>
</evidence>
<protein>
    <recommendedName>
        <fullName evidence="4">Holin</fullName>
    </recommendedName>
</protein>
<accession>A0A9X1Y0M6</accession>
<dbReference type="RefSeq" id="WP_248552345.1">
    <property type="nucleotide sequence ID" value="NZ_JALPRK010000012.1"/>
</dbReference>
<dbReference type="Proteomes" id="UP001139534">
    <property type="component" value="Unassembled WGS sequence"/>
</dbReference>
<keyword evidence="1" id="KW-1133">Transmembrane helix</keyword>
<evidence type="ECO:0008006" key="4">
    <source>
        <dbReference type="Google" id="ProtNLM"/>
    </source>
</evidence>
<proteinExistence type="predicted"/>
<name>A0A9X1Y0M6_9BACL</name>
<dbReference type="AlphaFoldDB" id="A0A9X1Y0M6"/>
<keyword evidence="1" id="KW-0472">Membrane</keyword>
<feature type="transmembrane region" description="Helical" evidence="1">
    <location>
        <begin position="31"/>
        <end position="49"/>
    </location>
</feature>